<feature type="domain" description="NAD(P)-binding" evidence="1">
    <location>
        <begin position="9"/>
        <end position="178"/>
    </location>
</feature>
<protein>
    <submittedName>
        <fullName evidence="2">NmrA family protein</fullName>
    </submittedName>
</protein>
<evidence type="ECO:0000313" key="2">
    <source>
        <dbReference type="EMBL" id="ORA19424.1"/>
    </source>
</evidence>
<accession>A0A1W9ZNN3</accession>
<keyword evidence="3" id="KW-1185">Reference proteome</keyword>
<dbReference type="InterPro" id="IPR016040">
    <property type="entry name" value="NAD(P)-bd_dom"/>
</dbReference>
<name>A0A1W9ZNN3_MYCAI</name>
<organism evidence="2 3">
    <name type="scientific">Mycobacterium arosiense ATCC BAA-1401 = DSM 45069</name>
    <dbReference type="NCBI Taxonomy" id="1265311"/>
    <lineage>
        <taxon>Bacteria</taxon>
        <taxon>Bacillati</taxon>
        <taxon>Actinomycetota</taxon>
        <taxon>Actinomycetes</taxon>
        <taxon>Mycobacteriales</taxon>
        <taxon>Mycobacteriaceae</taxon>
        <taxon>Mycobacterium</taxon>
        <taxon>Mycobacterium avium complex (MAC)</taxon>
    </lineage>
</organism>
<dbReference type="EMBL" id="MVHG01000007">
    <property type="protein sequence ID" value="ORA19424.1"/>
    <property type="molecule type" value="Genomic_DNA"/>
</dbReference>
<sequence length="266" mass="28169">MTTTIAVIGATGTAGRRVVARLRARDVAVVEISREHGVDLFNGADLSQALKGVDVVIDVSNPVPPDGRSDIGQTLATASHNLVGACATQEVQRLVVSTIAGIEDPVFDGFAYYEAKRRAKNILLDGPVPTSIVKSTHWYEFATNHDAVSCDDHEVVVEDWLIQPIAADTVADVLVEAALSQTHMPRTITGPDPIRLPELTSKLLSQQGDPRQVRVVEPAVAALGAGALLACDRAVVVGPDVDTWLHTLAPPSTDGHVDGDGKPGFR</sequence>
<evidence type="ECO:0000313" key="3">
    <source>
        <dbReference type="Proteomes" id="UP000192707"/>
    </source>
</evidence>
<dbReference type="Pfam" id="PF13460">
    <property type="entry name" value="NAD_binding_10"/>
    <property type="match status" value="1"/>
</dbReference>
<reference evidence="2 3" key="1">
    <citation type="submission" date="2016-12" db="EMBL/GenBank/DDBJ databases">
        <title>The new phylogeny of genus Mycobacterium.</title>
        <authorList>
            <person name="Tortoli E."/>
            <person name="Trovato A."/>
            <person name="Cirillo D.M."/>
        </authorList>
    </citation>
    <scope>NUCLEOTIDE SEQUENCE [LARGE SCALE GENOMIC DNA]</scope>
    <source>
        <strain evidence="2 3">DSM 45069</strain>
    </source>
</reference>
<evidence type="ECO:0000259" key="1">
    <source>
        <dbReference type="Pfam" id="PF13460"/>
    </source>
</evidence>
<dbReference type="Gene3D" id="3.40.50.720">
    <property type="entry name" value="NAD(P)-binding Rossmann-like Domain"/>
    <property type="match status" value="1"/>
</dbReference>
<dbReference type="Proteomes" id="UP000192707">
    <property type="component" value="Unassembled WGS sequence"/>
</dbReference>
<dbReference type="InterPro" id="IPR036291">
    <property type="entry name" value="NAD(P)-bd_dom_sf"/>
</dbReference>
<dbReference type="SUPFAM" id="SSF51735">
    <property type="entry name" value="NAD(P)-binding Rossmann-fold domains"/>
    <property type="match status" value="1"/>
</dbReference>
<comment type="caution">
    <text evidence="2">The sequence shown here is derived from an EMBL/GenBank/DDBJ whole genome shotgun (WGS) entry which is preliminary data.</text>
</comment>
<dbReference type="RefSeq" id="WP_083063490.1">
    <property type="nucleotide sequence ID" value="NZ_MVHG01000007.1"/>
</dbReference>
<proteinExistence type="predicted"/>
<dbReference type="AlphaFoldDB" id="A0A1W9ZNN3"/>
<gene>
    <name evidence="2" type="ORF">BST14_05080</name>
</gene>